<sequence>MTDTSLTPDALTDDTLVRASDTHVSSDLAGEEVILNLSNGVYYGLNPVGSQIWALIQTPQPVADLCAALQDTYPDVDPEVLGRDVRALLIELHEAELLTVVDEAA</sequence>
<comment type="caution">
    <text evidence="1">The sequence shown here is derived from an EMBL/GenBank/DDBJ whole genome shotgun (WGS) entry which is preliminary data.</text>
</comment>
<keyword evidence="2" id="KW-1185">Reference proteome</keyword>
<dbReference type="EMBL" id="PDEP01000002">
    <property type="protein sequence ID" value="PEN08856.1"/>
    <property type="molecule type" value="Genomic_DNA"/>
</dbReference>
<dbReference type="InterPro" id="IPR041881">
    <property type="entry name" value="PqqD_sf"/>
</dbReference>
<proteinExistence type="predicted"/>
<dbReference type="Pfam" id="PF05402">
    <property type="entry name" value="PqqD"/>
    <property type="match status" value="1"/>
</dbReference>
<dbReference type="OrthoDB" id="1495225at2"/>
<protein>
    <submittedName>
        <fullName evidence="1">PqqD family protein</fullName>
    </submittedName>
</protein>
<dbReference type="Proteomes" id="UP000221024">
    <property type="component" value="Unassembled WGS sequence"/>
</dbReference>
<dbReference type="Gene3D" id="1.10.10.1150">
    <property type="entry name" value="Coenzyme PQQ synthesis protein D (PqqD)"/>
    <property type="match status" value="1"/>
</dbReference>
<gene>
    <name evidence="1" type="ORF">CRI93_03655</name>
</gene>
<reference evidence="1 2" key="1">
    <citation type="submission" date="2017-10" db="EMBL/GenBank/DDBJ databases">
        <title>Draft genome of Longimonas halophila.</title>
        <authorList>
            <person name="Goh K.M."/>
            <person name="Shamsir M.S."/>
            <person name="Lim S.W."/>
        </authorList>
    </citation>
    <scope>NUCLEOTIDE SEQUENCE [LARGE SCALE GENOMIC DNA]</scope>
    <source>
        <strain evidence="1 2">KCTC 42399</strain>
    </source>
</reference>
<dbReference type="InterPro" id="IPR008792">
    <property type="entry name" value="PQQD"/>
</dbReference>
<dbReference type="AlphaFoldDB" id="A0A2H3NPB1"/>
<accession>A0A2H3NPB1</accession>
<evidence type="ECO:0000313" key="2">
    <source>
        <dbReference type="Proteomes" id="UP000221024"/>
    </source>
</evidence>
<evidence type="ECO:0000313" key="1">
    <source>
        <dbReference type="EMBL" id="PEN08856.1"/>
    </source>
</evidence>
<organism evidence="1 2">
    <name type="scientific">Longimonas halophila</name>
    <dbReference type="NCBI Taxonomy" id="1469170"/>
    <lineage>
        <taxon>Bacteria</taxon>
        <taxon>Pseudomonadati</taxon>
        <taxon>Rhodothermota</taxon>
        <taxon>Rhodothermia</taxon>
        <taxon>Rhodothermales</taxon>
        <taxon>Salisaetaceae</taxon>
        <taxon>Longimonas</taxon>
    </lineage>
</organism>
<name>A0A2H3NPB1_9BACT</name>
<dbReference type="RefSeq" id="WP_098061253.1">
    <property type="nucleotide sequence ID" value="NZ_PDEP01000002.1"/>
</dbReference>